<evidence type="ECO:0000256" key="2">
    <source>
        <dbReference type="SAM" id="SignalP"/>
    </source>
</evidence>
<gene>
    <name evidence="3" type="ORF">L596_016233</name>
</gene>
<keyword evidence="1" id="KW-1133">Transmembrane helix</keyword>
<evidence type="ECO:0000313" key="4">
    <source>
        <dbReference type="Proteomes" id="UP000298663"/>
    </source>
</evidence>
<dbReference type="AlphaFoldDB" id="A0A4U5NI55"/>
<dbReference type="Proteomes" id="UP000298663">
    <property type="component" value="Unassembled WGS sequence"/>
</dbReference>
<proteinExistence type="predicted"/>
<keyword evidence="1" id="KW-0472">Membrane</keyword>
<protein>
    <recommendedName>
        <fullName evidence="5">UPAR/Ly6 domain-containing protein</fullName>
    </recommendedName>
</protein>
<evidence type="ECO:0000256" key="1">
    <source>
        <dbReference type="SAM" id="Phobius"/>
    </source>
</evidence>
<dbReference type="EMBL" id="AZBU02000004">
    <property type="protein sequence ID" value="TKR82516.1"/>
    <property type="molecule type" value="Genomic_DNA"/>
</dbReference>
<evidence type="ECO:0000313" key="3">
    <source>
        <dbReference type="EMBL" id="TKR82516.1"/>
    </source>
</evidence>
<keyword evidence="1" id="KW-0812">Transmembrane</keyword>
<dbReference type="InterPro" id="IPR045860">
    <property type="entry name" value="Snake_toxin-like_sf"/>
</dbReference>
<reference evidence="3 4" key="1">
    <citation type="journal article" date="2015" name="Genome Biol.">
        <title>Comparative genomics of Steinernema reveals deeply conserved gene regulatory networks.</title>
        <authorList>
            <person name="Dillman A.R."/>
            <person name="Macchietto M."/>
            <person name="Porter C.F."/>
            <person name="Rogers A."/>
            <person name="Williams B."/>
            <person name="Antoshechkin I."/>
            <person name="Lee M.M."/>
            <person name="Goodwin Z."/>
            <person name="Lu X."/>
            <person name="Lewis E.E."/>
            <person name="Goodrich-Blair H."/>
            <person name="Stock S.P."/>
            <person name="Adams B.J."/>
            <person name="Sternberg P.W."/>
            <person name="Mortazavi A."/>
        </authorList>
    </citation>
    <scope>NUCLEOTIDE SEQUENCE [LARGE SCALE GENOMIC DNA]</scope>
    <source>
        <strain evidence="3 4">ALL</strain>
    </source>
</reference>
<keyword evidence="4" id="KW-1185">Reference proteome</keyword>
<keyword evidence="2" id="KW-0732">Signal</keyword>
<comment type="caution">
    <text evidence="3">The sequence shown here is derived from an EMBL/GenBank/DDBJ whole genome shotgun (WGS) entry which is preliminary data.</text>
</comment>
<organism evidence="3 4">
    <name type="scientific">Steinernema carpocapsae</name>
    <name type="common">Entomopathogenic nematode</name>
    <dbReference type="NCBI Taxonomy" id="34508"/>
    <lineage>
        <taxon>Eukaryota</taxon>
        <taxon>Metazoa</taxon>
        <taxon>Ecdysozoa</taxon>
        <taxon>Nematoda</taxon>
        <taxon>Chromadorea</taxon>
        <taxon>Rhabditida</taxon>
        <taxon>Tylenchina</taxon>
        <taxon>Panagrolaimomorpha</taxon>
        <taxon>Strongyloidoidea</taxon>
        <taxon>Steinernematidae</taxon>
        <taxon>Steinernema</taxon>
    </lineage>
</organism>
<name>A0A4U5NI55_STECR</name>
<feature type="chain" id="PRO_5020508251" description="UPAR/Ly6 domain-containing protein" evidence="2">
    <location>
        <begin position="21"/>
        <end position="124"/>
    </location>
</feature>
<reference evidence="3 4" key="2">
    <citation type="journal article" date="2019" name="G3 (Bethesda)">
        <title>Hybrid Assembly of the Genome of the Entomopathogenic Nematode Steinernema carpocapsae Identifies the X-Chromosome.</title>
        <authorList>
            <person name="Serra L."/>
            <person name="Macchietto M."/>
            <person name="Macias-Munoz A."/>
            <person name="McGill C.J."/>
            <person name="Rodriguez I.M."/>
            <person name="Rodriguez B."/>
            <person name="Murad R."/>
            <person name="Mortazavi A."/>
        </authorList>
    </citation>
    <scope>NUCLEOTIDE SEQUENCE [LARGE SCALE GENOMIC DNA]</scope>
    <source>
        <strain evidence="3 4">ALL</strain>
    </source>
</reference>
<feature type="signal peptide" evidence="2">
    <location>
        <begin position="1"/>
        <end position="20"/>
    </location>
</feature>
<accession>A0A4U5NI55</accession>
<dbReference type="SUPFAM" id="SSF57302">
    <property type="entry name" value="Snake toxin-like"/>
    <property type="match status" value="1"/>
</dbReference>
<sequence length="124" mass="13810">MRTSWVIVVLLSVLALVSYGLRCSLSVANREGNMICKENQKFCITKMFKDGDVERYCDGFRSSQQFCMSPGTWRVENGEMFCCTTDYCNTNTTTLMTKANLNSSPESVISALLVLVVSVFGVFA</sequence>
<dbReference type="OrthoDB" id="10461528at2759"/>
<feature type="transmembrane region" description="Helical" evidence="1">
    <location>
        <begin position="107"/>
        <end position="123"/>
    </location>
</feature>
<evidence type="ECO:0008006" key="5">
    <source>
        <dbReference type="Google" id="ProtNLM"/>
    </source>
</evidence>